<sequence>MVEDTAAMVENAEEDDVGDAGGLSEGDGGEGGLEVVRGINGLHRSENPSGWKRKTVSFHLIGLLSPPPFFSLFLNSPPPSLSKTGATCHGCSSFFTCKISHAKALHMISI</sequence>
<comment type="caution">
    <text evidence="1">The sequence shown here is derived from an EMBL/GenBank/DDBJ whole genome shotgun (WGS) entry which is preliminary data.</text>
</comment>
<dbReference type="Proteomes" id="UP001055811">
    <property type="component" value="Linkage Group LG02"/>
</dbReference>
<evidence type="ECO:0000313" key="1">
    <source>
        <dbReference type="EMBL" id="KAI3781714.1"/>
    </source>
</evidence>
<evidence type="ECO:0000313" key="2">
    <source>
        <dbReference type="Proteomes" id="UP001055811"/>
    </source>
</evidence>
<keyword evidence="2" id="KW-1185">Reference proteome</keyword>
<reference evidence="2" key="1">
    <citation type="journal article" date="2022" name="Mol. Ecol. Resour.">
        <title>The genomes of chicory, endive, great burdock and yacon provide insights into Asteraceae palaeo-polyploidization history and plant inulin production.</title>
        <authorList>
            <person name="Fan W."/>
            <person name="Wang S."/>
            <person name="Wang H."/>
            <person name="Wang A."/>
            <person name="Jiang F."/>
            <person name="Liu H."/>
            <person name="Zhao H."/>
            <person name="Xu D."/>
            <person name="Zhang Y."/>
        </authorList>
    </citation>
    <scope>NUCLEOTIDE SEQUENCE [LARGE SCALE GENOMIC DNA]</scope>
    <source>
        <strain evidence="2">cv. Punajuju</strain>
    </source>
</reference>
<protein>
    <submittedName>
        <fullName evidence="1">Uncharacterized protein</fullName>
    </submittedName>
</protein>
<reference evidence="1 2" key="2">
    <citation type="journal article" date="2022" name="Mol. Ecol. Resour.">
        <title>The genomes of chicory, endive, great burdock and yacon provide insights into Asteraceae paleo-polyploidization history and plant inulin production.</title>
        <authorList>
            <person name="Fan W."/>
            <person name="Wang S."/>
            <person name="Wang H."/>
            <person name="Wang A."/>
            <person name="Jiang F."/>
            <person name="Liu H."/>
            <person name="Zhao H."/>
            <person name="Xu D."/>
            <person name="Zhang Y."/>
        </authorList>
    </citation>
    <scope>NUCLEOTIDE SEQUENCE [LARGE SCALE GENOMIC DNA]</scope>
    <source>
        <strain evidence="2">cv. Punajuju</strain>
        <tissue evidence="1">Leaves</tissue>
    </source>
</reference>
<organism evidence="1 2">
    <name type="scientific">Cichorium intybus</name>
    <name type="common">Chicory</name>
    <dbReference type="NCBI Taxonomy" id="13427"/>
    <lineage>
        <taxon>Eukaryota</taxon>
        <taxon>Viridiplantae</taxon>
        <taxon>Streptophyta</taxon>
        <taxon>Embryophyta</taxon>
        <taxon>Tracheophyta</taxon>
        <taxon>Spermatophyta</taxon>
        <taxon>Magnoliopsida</taxon>
        <taxon>eudicotyledons</taxon>
        <taxon>Gunneridae</taxon>
        <taxon>Pentapetalae</taxon>
        <taxon>asterids</taxon>
        <taxon>campanulids</taxon>
        <taxon>Asterales</taxon>
        <taxon>Asteraceae</taxon>
        <taxon>Cichorioideae</taxon>
        <taxon>Cichorieae</taxon>
        <taxon>Cichoriinae</taxon>
        <taxon>Cichorium</taxon>
    </lineage>
</organism>
<accession>A0ACB9GE54</accession>
<dbReference type="EMBL" id="CM042010">
    <property type="protein sequence ID" value="KAI3781714.1"/>
    <property type="molecule type" value="Genomic_DNA"/>
</dbReference>
<proteinExistence type="predicted"/>
<gene>
    <name evidence="1" type="ORF">L2E82_11737</name>
</gene>
<name>A0ACB9GE54_CICIN</name>